<reference evidence="1" key="3">
    <citation type="journal article" date="2017" name="Nature">
        <title>Genome sequence of the progenitor of the wheat D genome Aegilops tauschii.</title>
        <authorList>
            <person name="Luo M.C."/>
            <person name="Gu Y.Q."/>
            <person name="Puiu D."/>
            <person name="Wang H."/>
            <person name="Twardziok S.O."/>
            <person name="Deal K.R."/>
            <person name="Huo N."/>
            <person name="Zhu T."/>
            <person name="Wang L."/>
            <person name="Wang Y."/>
            <person name="McGuire P.E."/>
            <person name="Liu S."/>
            <person name="Long H."/>
            <person name="Ramasamy R.K."/>
            <person name="Rodriguez J.C."/>
            <person name="Van S.L."/>
            <person name="Yuan L."/>
            <person name="Wang Z."/>
            <person name="Xia Z."/>
            <person name="Xiao L."/>
            <person name="Anderson O.D."/>
            <person name="Ouyang S."/>
            <person name="Liang Y."/>
            <person name="Zimin A.V."/>
            <person name="Pertea G."/>
            <person name="Qi P."/>
            <person name="Bennetzen J.L."/>
            <person name="Dai X."/>
            <person name="Dawson M.W."/>
            <person name="Muller H.G."/>
            <person name="Kugler K."/>
            <person name="Rivarola-Duarte L."/>
            <person name="Spannagl M."/>
            <person name="Mayer K.F.X."/>
            <person name="Lu F.H."/>
            <person name="Bevan M.W."/>
            <person name="Leroy P."/>
            <person name="Li P."/>
            <person name="You F.M."/>
            <person name="Sun Q."/>
            <person name="Liu Z."/>
            <person name="Lyons E."/>
            <person name="Wicker T."/>
            <person name="Salzberg S.L."/>
            <person name="Devos K.M."/>
            <person name="Dvorak J."/>
        </authorList>
    </citation>
    <scope>NUCLEOTIDE SEQUENCE [LARGE SCALE GENOMIC DNA]</scope>
    <source>
        <strain evidence="1">cv. AL8/78</strain>
    </source>
</reference>
<keyword evidence="2" id="KW-1185">Reference proteome</keyword>
<evidence type="ECO:0000313" key="1">
    <source>
        <dbReference type="EnsemblPlants" id="AET5Gv20522000.1"/>
    </source>
</evidence>
<protein>
    <submittedName>
        <fullName evidence="1">Uncharacterized protein</fullName>
    </submittedName>
</protein>
<proteinExistence type="predicted"/>
<reference evidence="1" key="5">
    <citation type="journal article" date="2021" name="G3 (Bethesda)">
        <title>Aegilops tauschii genome assembly Aet v5.0 features greater sequence contiguity and improved annotation.</title>
        <authorList>
            <person name="Wang L."/>
            <person name="Zhu T."/>
            <person name="Rodriguez J.C."/>
            <person name="Deal K.R."/>
            <person name="Dubcovsky J."/>
            <person name="McGuire P.E."/>
            <person name="Lux T."/>
            <person name="Spannagl M."/>
            <person name="Mayer K.F.X."/>
            <person name="Baldrich P."/>
            <person name="Meyers B.C."/>
            <person name="Huo N."/>
            <person name="Gu Y.Q."/>
            <person name="Zhou H."/>
            <person name="Devos K.M."/>
            <person name="Bennetzen J.L."/>
            <person name="Unver T."/>
            <person name="Budak H."/>
            <person name="Gulick P.J."/>
            <person name="Galiba G."/>
            <person name="Kalapos B."/>
            <person name="Nelson D.R."/>
            <person name="Li P."/>
            <person name="You F.M."/>
            <person name="Luo M.C."/>
            <person name="Dvorak J."/>
        </authorList>
    </citation>
    <scope>NUCLEOTIDE SEQUENCE [LARGE SCALE GENOMIC DNA]</scope>
    <source>
        <strain evidence="1">cv. AL8/78</strain>
    </source>
</reference>
<name>A0A453KUX8_AEGTS</name>
<dbReference type="AlphaFoldDB" id="A0A453KUX8"/>
<sequence>MPQLLMCTSHKSIPRGLEQEPFVEHESFDFTWLWRPFFILTRQRDTSYYHRKRDIRTCCSEGYCA</sequence>
<organism evidence="1 2">
    <name type="scientific">Aegilops tauschii subsp. strangulata</name>
    <name type="common">Goatgrass</name>
    <dbReference type="NCBI Taxonomy" id="200361"/>
    <lineage>
        <taxon>Eukaryota</taxon>
        <taxon>Viridiplantae</taxon>
        <taxon>Streptophyta</taxon>
        <taxon>Embryophyta</taxon>
        <taxon>Tracheophyta</taxon>
        <taxon>Spermatophyta</taxon>
        <taxon>Magnoliopsida</taxon>
        <taxon>Liliopsida</taxon>
        <taxon>Poales</taxon>
        <taxon>Poaceae</taxon>
        <taxon>BOP clade</taxon>
        <taxon>Pooideae</taxon>
        <taxon>Triticodae</taxon>
        <taxon>Triticeae</taxon>
        <taxon>Triticinae</taxon>
        <taxon>Aegilops</taxon>
    </lineage>
</organism>
<dbReference type="Proteomes" id="UP000015105">
    <property type="component" value="Chromosome 5D"/>
</dbReference>
<reference evidence="2" key="1">
    <citation type="journal article" date="2014" name="Science">
        <title>Ancient hybridizations among the ancestral genomes of bread wheat.</title>
        <authorList>
            <consortium name="International Wheat Genome Sequencing Consortium,"/>
            <person name="Marcussen T."/>
            <person name="Sandve S.R."/>
            <person name="Heier L."/>
            <person name="Spannagl M."/>
            <person name="Pfeifer M."/>
            <person name="Jakobsen K.S."/>
            <person name="Wulff B.B."/>
            <person name="Steuernagel B."/>
            <person name="Mayer K.F."/>
            <person name="Olsen O.A."/>
        </authorList>
    </citation>
    <scope>NUCLEOTIDE SEQUENCE [LARGE SCALE GENOMIC DNA]</scope>
    <source>
        <strain evidence="2">cv. AL8/78</strain>
    </source>
</reference>
<dbReference type="Gramene" id="AET5Gv20522000.1">
    <property type="protein sequence ID" value="AET5Gv20522000.1"/>
    <property type="gene ID" value="AET5Gv20522000"/>
</dbReference>
<evidence type="ECO:0000313" key="2">
    <source>
        <dbReference type="Proteomes" id="UP000015105"/>
    </source>
</evidence>
<dbReference type="EnsemblPlants" id="AET5Gv20522000.1">
    <property type="protein sequence ID" value="AET5Gv20522000.1"/>
    <property type="gene ID" value="AET5Gv20522000"/>
</dbReference>
<accession>A0A453KUX8</accession>
<reference evidence="1" key="4">
    <citation type="submission" date="2019-03" db="UniProtKB">
        <authorList>
            <consortium name="EnsemblPlants"/>
        </authorList>
    </citation>
    <scope>IDENTIFICATION</scope>
</reference>
<reference evidence="2" key="2">
    <citation type="journal article" date="2017" name="Nat. Plants">
        <title>The Aegilops tauschii genome reveals multiple impacts of transposons.</title>
        <authorList>
            <person name="Zhao G."/>
            <person name="Zou C."/>
            <person name="Li K."/>
            <person name="Wang K."/>
            <person name="Li T."/>
            <person name="Gao L."/>
            <person name="Zhang X."/>
            <person name="Wang H."/>
            <person name="Yang Z."/>
            <person name="Liu X."/>
            <person name="Jiang W."/>
            <person name="Mao L."/>
            <person name="Kong X."/>
            <person name="Jiao Y."/>
            <person name="Jia J."/>
        </authorList>
    </citation>
    <scope>NUCLEOTIDE SEQUENCE [LARGE SCALE GENOMIC DNA]</scope>
    <source>
        <strain evidence="2">cv. AL8/78</strain>
    </source>
</reference>